<evidence type="ECO:0000313" key="1">
    <source>
        <dbReference type="EMBL" id="CAG9135554.1"/>
    </source>
</evidence>
<proteinExistence type="predicted"/>
<dbReference type="AlphaFoldDB" id="A0A8S4G6R4"/>
<dbReference type="Proteomes" id="UP000653454">
    <property type="component" value="Unassembled WGS sequence"/>
</dbReference>
<dbReference type="PANTHER" id="PTHR21112:SF13">
    <property type="entry name" value="CHEMOSENSORY PROTEIN A 7A"/>
    <property type="match status" value="1"/>
</dbReference>
<dbReference type="Pfam" id="PF06477">
    <property type="entry name" value="DUF1091"/>
    <property type="match status" value="1"/>
</dbReference>
<organism evidence="1 2">
    <name type="scientific">Plutella xylostella</name>
    <name type="common">Diamondback moth</name>
    <name type="synonym">Plutella maculipennis</name>
    <dbReference type="NCBI Taxonomy" id="51655"/>
    <lineage>
        <taxon>Eukaryota</taxon>
        <taxon>Metazoa</taxon>
        <taxon>Ecdysozoa</taxon>
        <taxon>Arthropoda</taxon>
        <taxon>Hexapoda</taxon>
        <taxon>Insecta</taxon>
        <taxon>Pterygota</taxon>
        <taxon>Neoptera</taxon>
        <taxon>Endopterygota</taxon>
        <taxon>Lepidoptera</taxon>
        <taxon>Glossata</taxon>
        <taxon>Ditrysia</taxon>
        <taxon>Yponomeutoidea</taxon>
        <taxon>Plutellidae</taxon>
        <taxon>Plutella</taxon>
    </lineage>
</organism>
<dbReference type="SUPFAM" id="SSF63707">
    <property type="entry name" value="Ganglioside M2 (gm2) activator"/>
    <property type="match status" value="1"/>
</dbReference>
<dbReference type="KEGG" id="pxy:105387030"/>
<keyword evidence="2" id="KW-1185">Reference proteome</keyword>
<accession>A0A8S4G6R4</accession>
<dbReference type="Gene3D" id="2.70.220.10">
    <property type="entry name" value="Ganglioside GM2 activator"/>
    <property type="match status" value="1"/>
</dbReference>
<protein>
    <submittedName>
        <fullName evidence="1">(diamondback moth) hypothetical protein</fullName>
    </submittedName>
</protein>
<dbReference type="InterPro" id="IPR036846">
    <property type="entry name" value="GM2-AP_sf"/>
</dbReference>
<gene>
    <name evidence="1" type="ORF">PLXY2_LOCUS13811</name>
</gene>
<name>A0A8S4G6R4_PLUXY</name>
<reference evidence="1" key="1">
    <citation type="submission" date="2020-11" db="EMBL/GenBank/DDBJ databases">
        <authorList>
            <person name="Whiteford S."/>
        </authorList>
    </citation>
    <scope>NUCLEOTIDE SEQUENCE</scope>
</reference>
<comment type="caution">
    <text evidence="1">The sequence shown here is derived from an EMBL/GenBank/DDBJ whole genome shotgun (WGS) entry which is preliminary data.</text>
</comment>
<sequence length="185" mass="20853">MSRLVLFLFLIPLCRGQGEQEMMLNFDSDIEVCDDEDSQAFMDTKGIKTDRNETVAFVTGSIEFFKGMGANTMVEIKVFKVENGRSEMVFSYEICDLCAEIMDPESDYKKYLQYFGFPEVCPFAPGNYKIHDLTADTSELPINPANAGRYRIILTIFEDSDGSCKSDRTFLCCSQLEALIEPAGT</sequence>
<dbReference type="EMBL" id="CAJHNJ030000107">
    <property type="protein sequence ID" value="CAG9135554.1"/>
    <property type="molecule type" value="Genomic_DNA"/>
</dbReference>
<dbReference type="PANTHER" id="PTHR21112">
    <property type="entry name" value="CHEMOSENSORY PROTEIN A 29A-RELATED"/>
    <property type="match status" value="1"/>
</dbReference>
<evidence type="ECO:0000313" key="2">
    <source>
        <dbReference type="Proteomes" id="UP000653454"/>
    </source>
</evidence>
<dbReference type="InterPro" id="IPR010512">
    <property type="entry name" value="DUF1091"/>
</dbReference>
<dbReference type="OrthoDB" id="7439560at2759"/>